<dbReference type="InterPro" id="IPR008949">
    <property type="entry name" value="Isoprenoid_synthase_dom_sf"/>
</dbReference>
<dbReference type="GO" id="GO:0010333">
    <property type="term" value="F:terpene synthase activity"/>
    <property type="evidence" value="ECO:0007669"/>
    <property type="project" value="InterPro"/>
</dbReference>
<name>A0A1E7K5C6_9ACTN</name>
<dbReference type="PANTHER" id="PTHR35201">
    <property type="entry name" value="TERPENE SYNTHASE"/>
    <property type="match status" value="1"/>
</dbReference>
<accession>A0A1E7K5C6</accession>
<dbReference type="EMBL" id="LJGV01000022">
    <property type="protein sequence ID" value="OEU99109.1"/>
    <property type="molecule type" value="Genomic_DNA"/>
</dbReference>
<comment type="cofactor">
    <cofactor evidence="2">
        <name>Mg(2+)</name>
        <dbReference type="ChEBI" id="CHEBI:18420"/>
    </cofactor>
</comment>
<dbReference type="Pfam" id="PF19086">
    <property type="entry name" value="Terpene_syn_C_2"/>
    <property type="match status" value="1"/>
</dbReference>
<dbReference type="GO" id="GO:0046872">
    <property type="term" value="F:metal ion binding"/>
    <property type="evidence" value="ECO:0007669"/>
    <property type="project" value="UniProtKB-KW"/>
</dbReference>
<reference evidence="3 4" key="1">
    <citation type="journal article" date="2016" name="Front. Microbiol.">
        <title>Comparative Genomics Analysis of Streptomyces Species Reveals Their Adaptation to the Marine Environment and Their Diversity at the Genomic Level.</title>
        <authorList>
            <person name="Tian X."/>
            <person name="Zhang Z."/>
            <person name="Yang T."/>
            <person name="Chen M."/>
            <person name="Li J."/>
            <person name="Chen F."/>
            <person name="Yang J."/>
            <person name="Li W."/>
            <person name="Zhang B."/>
            <person name="Zhang Z."/>
            <person name="Wu J."/>
            <person name="Zhang C."/>
            <person name="Long L."/>
            <person name="Xiao J."/>
        </authorList>
    </citation>
    <scope>NUCLEOTIDE SEQUENCE [LARGE SCALE GENOMIC DNA]</scope>
    <source>
        <strain evidence="3 4">SCSIO M10379</strain>
    </source>
</reference>
<dbReference type="SFLD" id="SFLDS00005">
    <property type="entry name" value="Isoprenoid_Synthase_Type_I"/>
    <property type="match status" value="1"/>
</dbReference>
<dbReference type="SFLD" id="SFLDG01020">
    <property type="entry name" value="Terpene_Cyclase_Like_2"/>
    <property type="match status" value="1"/>
</dbReference>
<proteinExistence type="inferred from homology"/>
<comment type="similarity">
    <text evidence="2">Belongs to the terpene synthase family.</text>
</comment>
<evidence type="ECO:0000313" key="4">
    <source>
        <dbReference type="Proteomes" id="UP000175829"/>
    </source>
</evidence>
<gene>
    <name evidence="3" type="ORF">AN217_16265</name>
</gene>
<dbReference type="EC" id="4.2.3.-" evidence="2"/>
<evidence type="ECO:0000256" key="1">
    <source>
        <dbReference type="ARBA" id="ARBA00023239"/>
    </source>
</evidence>
<protein>
    <recommendedName>
        <fullName evidence="2">Terpene synthase</fullName>
        <ecNumber evidence="2">4.2.3.-</ecNumber>
    </recommendedName>
</protein>
<keyword evidence="2" id="KW-0479">Metal-binding</keyword>
<keyword evidence="1 2" id="KW-0456">Lyase</keyword>
<dbReference type="Proteomes" id="UP000175829">
    <property type="component" value="Unassembled WGS sequence"/>
</dbReference>
<dbReference type="InterPro" id="IPR034686">
    <property type="entry name" value="Terpene_cyclase-like_2"/>
</dbReference>
<sequence length="265" mass="29796">MYLGFAYDDWFESRTSLDEIVAASCALQRAQEAPGSALANVPFLPEFLHVMGELRRFATPTQYLRFTNERRRYFQSLPWEASYRFAGKVPDLNTNVTLRLGVASTTSFLVAMEIFNDDEIPSTEFDHPAVQAIREVAASLLGWVNDLYSLSKDARDAGAVNNFVSCIQQERQCSTEEAGAEAVTMFNRSMLLFVGLRDQLARQGSPPLRKFLDGCGRAITSALTWHADIPRYTTHALPFTTNRPAGLNSSPLDIPSISWWWQQLE</sequence>
<organism evidence="3 4">
    <name type="scientific">Streptomyces qinglanensis</name>
    <dbReference type="NCBI Taxonomy" id="943816"/>
    <lineage>
        <taxon>Bacteria</taxon>
        <taxon>Bacillati</taxon>
        <taxon>Actinomycetota</taxon>
        <taxon>Actinomycetes</taxon>
        <taxon>Kitasatosporales</taxon>
        <taxon>Streptomycetaceae</taxon>
        <taxon>Streptomyces</taxon>
    </lineage>
</organism>
<dbReference type="SUPFAM" id="SSF48576">
    <property type="entry name" value="Terpenoid synthases"/>
    <property type="match status" value="1"/>
</dbReference>
<keyword evidence="2" id="KW-0460">Magnesium</keyword>
<dbReference type="Gene3D" id="1.10.600.10">
    <property type="entry name" value="Farnesyl Diphosphate Synthase"/>
    <property type="match status" value="1"/>
</dbReference>
<evidence type="ECO:0000313" key="3">
    <source>
        <dbReference type="EMBL" id="OEU99109.1"/>
    </source>
</evidence>
<evidence type="ECO:0000256" key="2">
    <source>
        <dbReference type="RuleBase" id="RU366034"/>
    </source>
</evidence>
<dbReference type="PANTHER" id="PTHR35201:SF4">
    <property type="entry name" value="BETA-PINACENE SYNTHASE-RELATED"/>
    <property type="match status" value="1"/>
</dbReference>
<comment type="caution">
    <text evidence="3">The sequence shown here is derived from an EMBL/GenBank/DDBJ whole genome shotgun (WGS) entry which is preliminary data.</text>
</comment>
<dbReference type="AlphaFoldDB" id="A0A1E7K5C6"/>